<name>A0A8S1PMR1_PARPR</name>
<evidence type="ECO:0000313" key="2">
    <source>
        <dbReference type="EMBL" id="CAD8104577.1"/>
    </source>
</evidence>
<evidence type="ECO:0000256" key="1">
    <source>
        <dbReference type="SAM" id="MobiDB-lite"/>
    </source>
</evidence>
<proteinExistence type="predicted"/>
<comment type="caution">
    <text evidence="2">The sequence shown here is derived from an EMBL/GenBank/DDBJ whole genome shotgun (WGS) entry which is preliminary data.</text>
</comment>
<keyword evidence="3" id="KW-1185">Reference proteome</keyword>
<feature type="region of interest" description="Disordered" evidence="1">
    <location>
        <begin position="1"/>
        <end position="35"/>
    </location>
</feature>
<organism evidence="2 3">
    <name type="scientific">Paramecium primaurelia</name>
    <dbReference type="NCBI Taxonomy" id="5886"/>
    <lineage>
        <taxon>Eukaryota</taxon>
        <taxon>Sar</taxon>
        <taxon>Alveolata</taxon>
        <taxon>Ciliophora</taxon>
        <taxon>Intramacronucleata</taxon>
        <taxon>Oligohymenophorea</taxon>
        <taxon>Peniculida</taxon>
        <taxon>Parameciidae</taxon>
        <taxon>Paramecium</taxon>
    </lineage>
</organism>
<reference evidence="2" key="1">
    <citation type="submission" date="2021-01" db="EMBL/GenBank/DDBJ databases">
        <authorList>
            <consortium name="Genoscope - CEA"/>
            <person name="William W."/>
        </authorList>
    </citation>
    <scope>NUCLEOTIDE SEQUENCE</scope>
</reference>
<dbReference type="AlphaFoldDB" id="A0A8S1PMR1"/>
<accession>A0A8S1PMR1</accession>
<dbReference type="Proteomes" id="UP000688137">
    <property type="component" value="Unassembled WGS sequence"/>
</dbReference>
<protein>
    <submittedName>
        <fullName evidence="2">Uncharacterized protein</fullName>
    </submittedName>
</protein>
<sequence length="197" mass="23583">MGVCCSNKNQKNHHNSYGFLSPTNRQQEQDEYEELSGEIKEILEMYLNCDKNSPQNKNLGESNQLKHSLEQPNTPYFKNSQDSDDKFLYLKQSKQVEEIIRSSHKNSEKLAPVEEENEQQKQYSQSKYPIFQFKCIICNKDHEWIHSCTQRLVYNDDNMIVCEKCKFKQKITEYDFICQKTQQKFRFTTEQIKDFEF</sequence>
<evidence type="ECO:0000313" key="3">
    <source>
        <dbReference type="Proteomes" id="UP000688137"/>
    </source>
</evidence>
<dbReference type="EMBL" id="CAJJDM010000127">
    <property type="protein sequence ID" value="CAD8104577.1"/>
    <property type="molecule type" value="Genomic_DNA"/>
</dbReference>
<gene>
    <name evidence="2" type="ORF">PPRIM_AZ9-3.1.T1240076</name>
</gene>
<dbReference type="OMA" id="PIFQFKC"/>